<feature type="transmembrane region" description="Helical" evidence="1">
    <location>
        <begin position="209"/>
        <end position="236"/>
    </location>
</feature>
<evidence type="ECO:0000313" key="3">
    <source>
        <dbReference type="Proteomes" id="UP000269499"/>
    </source>
</evidence>
<feature type="transmembrane region" description="Helical" evidence="1">
    <location>
        <begin position="155"/>
        <end position="176"/>
    </location>
</feature>
<feature type="transmembrane region" description="Helical" evidence="1">
    <location>
        <begin position="111"/>
        <end position="135"/>
    </location>
</feature>
<accession>A0A497F342</accession>
<dbReference type="AlphaFoldDB" id="A0A497F342"/>
<sequence length="254" mass="27538">MSFKMSSARSISIIALMSALVCVATLVFQVYIPETHGYFNVGEVAVYTSALIFGPIVGGLAGGIGSALADILSGYGYYAPGTFVIKGLEGFIVGFLSIAFKRFHSRSWWRVLSFSAIIAASAAIYFVGSTFYGGVMELSIGLPPYIEYTTVSVDIPSTVWVIPSILMVIFLVYLELKVEKTSAYCIISTLIGGMEMVLGYFLYEFYIMSFGWAALAEVPFNICQMLVGTIVSAFIVHGVSKAIGYQLEGSRHEV</sequence>
<dbReference type="GO" id="GO:0016020">
    <property type="term" value="C:membrane"/>
    <property type="evidence" value="ECO:0007669"/>
    <property type="project" value="InterPro"/>
</dbReference>
<comment type="caution">
    <text evidence="2">The sequence shown here is derived from an EMBL/GenBank/DDBJ whole genome shotgun (WGS) entry which is preliminary data.</text>
</comment>
<keyword evidence="1" id="KW-1133">Transmembrane helix</keyword>
<name>A0A497F342_9CREN</name>
<organism evidence="2 3">
    <name type="scientific">Thermoproteota archaeon</name>
    <dbReference type="NCBI Taxonomy" id="2056631"/>
    <lineage>
        <taxon>Archaea</taxon>
        <taxon>Thermoproteota</taxon>
    </lineage>
</organism>
<dbReference type="PANTHER" id="PTHR37815:SF3">
    <property type="entry name" value="UPF0397 PROTEIN SPR0429"/>
    <property type="match status" value="1"/>
</dbReference>
<protein>
    <recommendedName>
        <fullName evidence="4">ECF transporter S component</fullName>
    </recommendedName>
</protein>
<dbReference type="EMBL" id="QMRA01000035">
    <property type="protein sequence ID" value="RLE54083.1"/>
    <property type="molecule type" value="Genomic_DNA"/>
</dbReference>
<dbReference type="InterPro" id="IPR009825">
    <property type="entry name" value="ECF_substrate-spec-like"/>
</dbReference>
<dbReference type="Pfam" id="PF07155">
    <property type="entry name" value="ECF-ribofla_trS"/>
    <property type="match status" value="1"/>
</dbReference>
<keyword evidence="1" id="KW-0812">Transmembrane</keyword>
<evidence type="ECO:0000256" key="1">
    <source>
        <dbReference type="SAM" id="Phobius"/>
    </source>
</evidence>
<feature type="transmembrane region" description="Helical" evidence="1">
    <location>
        <begin position="44"/>
        <end position="69"/>
    </location>
</feature>
<dbReference type="Gene3D" id="1.10.1760.20">
    <property type="match status" value="1"/>
</dbReference>
<proteinExistence type="predicted"/>
<keyword evidence="1" id="KW-0472">Membrane</keyword>
<feature type="transmembrane region" description="Helical" evidence="1">
    <location>
        <begin position="75"/>
        <end position="99"/>
    </location>
</feature>
<evidence type="ECO:0000313" key="2">
    <source>
        <dbReference type="EMBL" id="RLE54083.1"/>
    </source>
</evidence>
<dbReference type="Proteomes" id="UP000269499">
    <property type="component" value="Unassembled WGS sequence"/>
</dbReference>
<feature type="transmembrane region" description="Helical" evidence="1">
    <location>
        <begin position="12"/>
        <end position="32"/>
    </location>
</feature>
<feature type="transmembrane region" description="Helical" evidence="1">
    <location>
        <begin position="183"/>
        <end position="203"/>
    </location>
</feature>
<gene>
    <name evidence="2" type="ORF">DRJ26_02315</name>
</gene>
<reference evidence="2 3" key="1">
    <citation type="submission" date="2018-06" db="EMBL/GenBank/DDBJ databases">
        <title>Extensive metabolic versatility and redundancy in microbially diverse, dynamic hydrothermal sediments.</title>
        <authorList>
            <person name="Dombrowski N."/>
            <person name="Teske A."/>
            <person name="Baker B.J."/>
        </authorList>
    </citation>
    <scope>NUCLEOTIDE SEQUENCE [LARGE SCALE GENOMIC DNA]</scope>
    <source>
        <strain evidence="2">B20_G2</strain>
    </source>
</reference>
<dbReference type="PANTHER" id="PTHR37815">
    <property type="entry name" value="UPF0397 PROTEIN BC_2624-RELATED"/>
    <property type="match status" value="1"/>
</dbReference>
<evidence type="ECO:0008006" key="4">
    <source>
        <dbReference type="Google" id="ProtNLM"/>
    </source>
</evidence>